<dbReference type="InterPro" id="IPR036291">
    <property type="entry name" value="NAD(P)-bd_dom_sf"/>
</dbReference>
<dbReference type="SUPFAM" id="SSF51735">
    <property type="entry name" value="NAD(P)-binding Rossmann-fold domains"/>
    <property type="match status" value="1"/>
</dbReference>
<dbReference type="InterPro" id="IPR042172">
    <property type="entry name" value="Adenosylhomocyst_ase-like_sf"/>
</dbReference>
<dbReference type="Pfam" id="PF00670">
    <property type="entry name" value="AdoHcyase_NAD"/>
    <property type="match status" value="1"/>
</dbReference>
<feature type="domain" description="S-adenosyl-L-homocysteine hydrolase NAD binding" evidence="1">
    <location>
        <begin position="346"/>
        <end position="506"/>
    </location>
</feature>
<keyword evidence="3" id="KW-1185">Reference proteome</keyword>
<accession>A0ABS0XEW3</accession>
<gene>
    <name evidence="2" type="ORF">JGB26_32545</name>
</gene>
<evidence type="ECO:0000313" key="3">
    <source>
        <dbReference type="Proteomes" id="UP000634780"/>
    </source>
</evidence>
<comment type="caution">
    <text evidence="2">The sequence shown here is derived from an EMBL/GenBank/DDBJ whole genome shotgun (WGS) entry which is preliminary data.</text>
</comment>
<proteinExistence type="predicted"/>
<protein>
    <recommendedName>
        <fullName evidence="1">S-adenosyl-L-homocysteine hydrolase NAD binding domain-containing protein</fullName>
    </recommendedName>
</protein>
<sequence>MSLSEVGLNHVQHEEEVSQCGPSGPFEVVDGCLDPDAVLTAVRTVIAGQTWPREPARLHEEGPGRCTVRVEGVVLTVRSAPLPAGPPGTLDAVTSAGPAGSVASVGHTGSVASAGHTGSVASAAYAHRVLVSASGPLPPRAQSVFAALVAELGRRAQCYTQAEADTIVAAMPLLGRYDAPEPAFADWALIFRDHYVENSVGLLLAMERAGIAPEWIYALSKGDRTLHRDRVHTWFLHRGYASDVLDNSVINGTADEAARAEALAVDARVEDFIRRAHAVGRKVLVIDDGGLLAQGRGSDNGLVEPVDAAIELTVSGLKRIHDAPGRLAVPVLNLARSQLKSRLGYNEIADSCVRRLRAIVPGEKFIGRHVLVLGYGTLGNRVAHALRALGCRVHVVDTDILALITAAEDGFETHRTIAEALTDHRPFLVIGSSGGTAVTERDVPLLADGTLLAGFATKDFSVLSEGRCGATSTPVPYVGVRHHLPHGATVTLLGDGRSLNLYEYEGIANRGYDAYRAGTLLAAKRLCRDVDSLTPGVHLDVVDELIDEAGLFPAYYDCYLREGRPAGTGPYDTTTPVGDAYVR</sequence>
<evidence type="ECO:0000259" key="1">
    <source>
        <dbReference type="SMART" id="SM00997"/>
    </source>
</evidence>
<name>A0ABS0XEW3_9ACTN</name>
<evidence type="ECO:0000313" key="2">
    <source>
        <dbReference type="EMBL" id="MBJ3811766.1"/>
    </source>
</evidence>
<organism evidence="2 3">
    <name type="scientific">Streptomyces flavofungini</name>
    <dbReference type="NCBI Taxonomy" id="68200"/>
    <lineage>
        <taxon>Bacteria</taxon>
        <taxon>Bacillati</taxon>
        <taxon>Actinomycetota</taxon>
        <taxon>Actinomycetes</taxon>
        <taxon>Kitasatosporales</taxon>
        <taxon>Streptomycetaceae</taxon>
        <taxon>Streptomyces</taxon>
    </lineage>
</organism>
<dbReference type="Gene3D" id="3.40.50.1480">
    <property type="entry name" value="Adenosylhomocysteinase-like"/>
    <property type="match status" value="1"/>
</dbReference>
<dbReference type="InterPro" id="IPR015878">
    <property type="entry name" value="Ado_hCys_hydrolase_NAD-bd"/>
</dbReference>
<dbReference type="Proteomes" id="UP000634780">
    <property type="component" value="Unassembled WGS sequence"/>
</dbReference>
<reference evidence="2 3" key="1">
    <citation type="submission" date="2020-12" db="EMBL/GenBank/DDBJ databases">
        <title>Streptomyces typhae sp. nov., a novel endophytic actinomycete isolated from the root of cattail pollen (Typha angustifolia L.).</title>
        <authorList>
            <person name="Peng C."/>
            <person name="Liu C."/>
        </authorList>
    </citation>
    <scope>NUCLEOTIDE SEQUENCE [LARGE SCALE GENOMIC DNA]</scope>
    <source>
        <strain evidence="2 3">JCM 4753</strain>
    </source>
</reference>
<dbReference type="Gene3D" id="3.40.50.720">
    <property type="entry name" value="NAD(P)-binding Rossmann-like Domain"/>
    <property type="match status" value="1"/>
</dbReference>
<dbReference type="EMBL" id="JAEKOZ010000029">
    <property type="protein sequence ID" value="MBJ3811766.1"/>
    <property type="molecule type" value="Genomic_DNA"/>
</dbReference>
<dbReference type="SMART" id="SM00997">
    <property type="entry name" value="AdoHcyase_NAD"/>
    <property type="match status" value="1"/>
</dbReference>